<evidence type="ECO:0000313" key="4">
    <source>
        <dbReference type="Proteomes" id="UP000004956"/>
    </source>
</evidence>
<dbReference type="STRING" id="762967.HMPREF9440_01091"/>
<dbReference type="PATRIC" id="fig|762967.3.peg.863"/>
<dbReference type="Gene3D" id="3.40.50.300">
    <property type="entry name" value="P-loop containing nucleotide triphosphate hydrolases"/>
    <property type="match status" value="1"/>
</dbReference>
<dbReference type="SUPFAM" id="SSF52540">
    <property type="entry name" value="P-loop containing nucleoside triphosphate hydrolases"/>
    <property type="match status" value="1"/>
</dbReference>
<keyword evidence="4" id="KW-1185">Reference proteome</keyword>
<proteinExistence type="predicted"/>
<organism evidence="3 4">
    <name type="scientific">Sutterella parvirubra YIT 11816</name>
    <dbReference type="NCBI Taxonomy" id="762967"/>
    <lineage>
        <taxon>Bacteria</taxon>
        <taxon>Pseudomonadati</taxon>
        <taxon>Pseudomonadota</taxon>
        <taxon>Betaproteobacteria</taxon>
        <taxon>Burkholderiales</taxon>
        <taxon>Sutterellaceae</taxon>
        <taxon>Sutterella</taxon>
    </lineage>
</organism>
<dbReference type="RefSeq" id="WP_008541889.1">
    <property type="nucleotide sequence ID" value="NZ_JH604943.1"/>
</dbReference>
<feature type="domain" description="AAA" evidence="1">
    <location>
        <begin position="26"/>
        <end position="154"/>
    </location>
</feature>
<dbReference type="Pfam" id="PF13635">
    <property type="entry name" value="DUF4143"/>
    <property type="match status" value="1"/>
</dbReference>
<feature type="domain" description="DUF4143" evidence="2">
    <location>
        <begin position="205"/>
        <end position="352"/>
    </location>
</feature>
<dbReference type="InterPro" id="IPR041682">
    <property type="entry name" value="AAA_14"/>
</dbReference>
<dbReference type="Proteomes" id="UP000004956">
    <property type="component" value="Unassembled WGS sequence"/>
</dbReference>
<evidence type="ECO:0000259" key="2">
    <source>
        <dbReference type="Pfam" id="PF13635"/>
    </source>
</evidence>
<dbReference type="InterPro" id="IPR025420">
    <property type="entry name" value="DUF4143"/>
</dbReference>
<dbReference type="PANTHER" id="PTHR33295:SF20">
    <property type="entry name" value="ATPASE"/>
    <property type="match status" value="1"/>
</dbReference>
<gene>
    <name evidence="3" type="ORF">HMPREF9440_01091</name>
</gene>
<evidence type="ECO:0008006" key="5">
    <source>
        <dbReference type="Google" id="ProtNLM"/>
    </source>
</evidence>
<evidence type="ECO:0000313" key="3">
    <source>
        <dbReference type="EMBL" id="EHY31535.1"/>
    </source>
</evidence>
<dbReference type="EMBL" id="AFBQ01000150">
    <property type="protein sequence ID" value="EHY31535.1"/>
    <property type="molecule type" value="Genomic_DNA"/>
</dbReference>
<dbReference type="Pfam" id="PF13173">
    <property type="entry name" value="AAA_14"/>
    <property type="match status" value="1"/>
</dbReference>
<dbReference type="HOGENOM" id="CLU_041527_1_1_4"/>
<comment type="caution">
    <text evidence="3">The sequence shown here is derived from an EMBL/GenBank/DDBJ whole genome shotgun (WGS) entry which is preliminary data.</text>
</comment>
<dbReference type="OrthoDB" id="9801684at2"/>
<sequence length="411" mass="46727">MNTPPHLIPRTSYLDRLQRLRQTHFIKVIMGPRRSGKSTLLHLHREALRREGVPENHIISFNLDDIADEQAKSAEGLYQSIICRIVDDETHYVYIDEVQECVGFEHVLNSLLLKPNLDVYVTGSNAYLLSGELATYLTGRYMPLEVMPYSFAEFRLAVESDQYTKEEDFNRYVNIGSFPAAAVLRDNDALLNDYYEMLVTGVLFRDIQSRLELRDANLLRKLVNTLASLIGSAVSARNITNTLVSAGHTVSNKTISAYLTGIEASYIFLKVPRYDVVGRKILTTQEKYYLCDPGLHRRLVHASDPAYGRLLENIVFLELRRRYTSVFIGKAGQNEVDFVALRGDDVHYYQVSTSVLDPEVYKREVGAFSGIRDNHERFLLTLDTLGAGRNINGIKQLNVLDWLLDPSETKA</sequence>
<dbReference type="AlphaFoldDB" id="H3KEC7"/>
<evidence type="ECO:0000259" key="1">
    <source>
        <dbReference type="Pfam" id="PF13173"/>
    </source>
</evidence>
<dbReference type="InterPro" id="IPR027417">
    <property type="entry name" value="P-loop_NTPase"/>
</dbReference>
<reference evidence="3 4" key="1">
    <citation type="submission" date="2011-11" db="EMBL/GenBank/DDBJ databases">
        <authorList>
            <person name="Weinstock G."/>
            <person name="Sodergren E."/>
            <person name="Clifton S."/>
            <person name="Fulton L."/>
            <person name="Fulton B."/>
            <person name="Courtney L."/>
            <person name="Fronick C."/>
            <person name="Harrison M."/>
            <person name="Strong C."/>
            <person name="Farmer C."/>
            <person name="Delahaunty K."/>
            <person name="Markovic C."/>
            <person name="Hall O."/>
            <person name="Minx P."/>
            <person name="Tomlinson C."/>
            <person name="Mitreva M."/>
            <person name="Hou S."/>
            <person name="Chen J."/>
            <person name="Wollam A."/>
            <person name="Pepin K.H."/>
            <person name="Johnson M."/>
            <person name="Bhonagiri V."/>
            <person name="Zhang X."/>
            <person name="Suruliraj S."/>
            <person name="Warren W."/>
            <person name="Chinwalla A."/>
            <person name="Mardis E.R."/>
            <person name="Wilson R.K."/>
        </authorList>
    </citation>
    <scope>NUCLEOTIDE SEQUENCE [LARGE SCALE GENOMIC DNA]</scope>
    <source>
        <strain evidence="3 4">YIT 11816</strain>
    </source>
</reference>
<accession>H3KEC7</accession>
<dbReference type="PANTHER" id="PTHR33295">
    <property type="entry name" value="ATPASE"/>
    <property type="match status" value="1"/>
</dbReference>
<protein>
    <recommendedName>
        <fullName evidence="5">AAA domain-containing protein</fullName>
    </recommendedName>
</protein>
<name>H3KEC7_9BURK</name>